<feature type="domain" description="Zn(2)-C6 fungal-type" evidence="6">
    <location>
        <begin position="50"/>
        <end position="80"/>
    </location>
</feature>
<dbReference type="InterPro" id="IPR036864">
    <property type="entry name" value="Zn2-C6_fun-type_DNA-bd_sf"/>
</dbReference>
<comment type="caution">
    <text evidence="7">The sequence shown here is derived from an EMBL/GenBank/DDBJ whole genome shotgun (WGS) entry which is preliminary data.</text>
</comment>
<keyword evidence="8" id="KW-1185">Reference proteome</keyword>
<organism evidence="7 8">
    <name type="scientific">Paraphaeosphaeria minitans</name>
    <dbReference type="NCBI Taxonomy" id="565426"/>
    <lineage>
        <taxon>Eukaryota</taxon>
        <taxon>Fungi</taxon>
        <taxon>Dikarya</taxon>
        <taxon>Ascomycota</taxon>
        <taxon>Pezizomycotina</taxon>
        <taxon>Dothideomycetes</taxon>
        <taxon>Pleosporomycetidae</taxon>
        <taxon>Pleosporales</taxon>
        <taxon>Massarineae</taxon>
        <taxon>Didymosphaeriaceae</taxon>
        <taxon>Paraphaeosphaeria</taxon>
    </lineage>
</organism>
<dbReference type="OrthoDB" id="5423818at2759"/>
<dbReference type="SMART" id="SM00066">
    <property type="entry name" value="GAL4"/>
    <property type="match status" value="1"/>
</dbReference>
<dbReference type="InterPro" id="IPR001138">
    <property type="entry name" value="Zn2Cys6_DnaBD"/>
</dbReference>
<dbReference type="PRINTS" id="PR00755">
    <property type="entry name" value="AFLATOXINBRP"/>
</dbReference>
<accession>A0A9P6G9S4</accession>
<evidence type="ECO:0000256" key="4">
    <source>
        <dbReference type="ARBA" id="ARBA00023163"/>
    </source>
</evidence>
<dbReference type="PROSITE" id="PS50048">
    <property type="entry name" value="ZN2_CY6_FUNGAL_2"/>
    <property type="match status" value="1"/>
</dbReference>
<proteinExistence type="predicted"/>
<dbReference type="Pfam" id="PF00172">
    <property type="entry name" value="Zn_clus"/>
    <property type="match status" value="1"/>
</dbReference>
<dbReference type="SUPFAM" id="SSF57701">
    <property type="entry name" value="Zn2/Cys6 DNA-binding domain"/>
    <property type="match status" value="1"/>
</dbReference>
<gene>
    <name evidence="7" type="ORF">PMIN01_11117</name>
</gene>
<reference evidence="7" key="1">
    <citation type="journal article" date="2020" name="Mol. Plant Microbe Interact.">
        <title>Genome Sequence of the Biocontrol Agent Coniothyrium minitans strain Conio (IMI 134523).</title>
        <authorList>
            <person name="Patel D."/>
            <person name="Shittu T.A."/>
            <person name="Baroncelli R."/>
            <person name="Muthumeenakshi S."/>
            <person name="Osborne T.H."/>
            <person name="Janganan T.K."/>
            <person name="Sreenivasaprasad S."/>
        </authorList>
    </citation>
    <scope>NUCLEOTIDE SEQUENCE</scope>
    <source>
        <strain evidence="7">Conio</strain>
    </source>
</reference>
<evidence type="ECO:0000259" key="6">
    <source>
        <dbReference type="PROSITE" id="PS50048"/>
    </source>
</evidence>
<evidence type="ECO:0000313" key="8">
    <source>
        <dbReference type="Proteomes" id="UP000756921"/>
    </source>
</evidence>
<sequence length="494" mass="55089">MYERASTLVLRCELCNKPFDKPDVTLASTLKRHGYYCRSRRVGTTTRPRSCIACARGKARCDNRRPECSRCVAKSIECYYPPSPRKGTGTKSYSPTVSGGLDGVPMSPEGNDEMDISVDASPTAVPDINVENSNWEDADIDFSDFLNSPVLAADMGDPSAPEYHSLVRHSSPSTSTTIHIPDLVIPAAFDFSIPPVPTISTHSLVLKSKARPGSHRVVTLILHTLKSYPQMMLRDGTLPPYVHPHLVSSDFNGNDMESLSNCISLVHMISHKVRGSRKLFWKNVRLECERMSTEPSRFSNWELLAAMHALSLYILIRMSEGVTNDNNFDQLLLSTMAVSAYLQDRLSCDATFTPLAHSCDTHACWLEWVYMESRRRLGVVFRVINLIVYFDPGAMCSLQSDLVLAPLPAKRSLWEAPDEFAWKAERDKQSLPRCAFGLATSGELVRLDEMDLYGGYGKITKQQDHRTSDQNWEEWCSGMDSFGGLVMLAASLVG</sequence>
<dbReference type="PANTHER" id="PTHR47660">
    <property type="entry name" value="TRANSCRIPTION FACTOR WITH C2H2 AND ZN(2)-CYS(6) DNA BINDING DOMAIN (EUROFUNG)-RELATED-RELATED"/>
    <property type="match status" value="1"/>
</dbReference>
<protein>
    <submittedName>
        <fullName evidence="7">C6 finger domain</fullName>
    </submittedName>
</protein>
<keyword evidence="1" id="KW-0479">Metal-binding</keyword>
<keyword evidence="3" id="KW-0805">Transcription regulation</keyword>
<evidence type="ECO:0000256" key="5">
    <source>
        <dbReference type="ARBA" id="ARBA00023242"/>
    </source>
</evidence>
<name>A0A9P6G9S4_9PLEO</name>
<dbReference type="GO" id="GO:0000981">
    <property type="term" value="F:DNA-binding transcription factor activity, RNA polymerase II-specific"/>
    <property type="evidence" value="ECO:0007669"/>
    <property type="project" value="InterPro"/>
</dbReference>
<evidence type="ECO:0000313" key="7">
    <source>
        <dbReference type="EMBL" id="KAF9731158.1"/>
    </source>
</evidence>
<evidence type="ECO:0000256" key="3">
    <source>
        <dbReference type="ARBA" id="ARBA00023015"/>
    </source>
</evidence>
<dbReference type="Gene3D" id="4.10.240.10">
    <property type="entry name" value="Zn(2)-C6 fungal-type DNA-binding domain"/>
    <property type="match status" value="1"/>
</dbReference>
<keyword evidence="4" id="KW-0804">Transcription</keyword>
<dbReference type="PANTHER" id="PTHR47660:SF3">
    <property type="entry name" value="FINGER DOMAIN PROTEIN, PUTATIVE (AFU_ORTHOLOGUE AFUA_4G03310)-RELATED"/>
    <property type="match status" value="1"/>
</dbReference>
<evidence type="ECO:0000256" key="1">
    <source>
        <dbReference type="ARBA" id="ARBA00022723"/>
    </source>
</evidence>
<keyword evidence="2" id="KW-0862">Zinc</keyword>
<dbReference type="CDD" id="cd00067">
    <property type="entry name" value="GAL4"/>
    <property type="match status" value="1"/>
</dbReference>
<dbReference type="AlphaFoldDB" id="A0A9P6G9S4"/>
<dbReference type="Proteomes" id="UP000756921">
    <property type="component" value="Unassembled WGS sequence"/>
</dbReference>
<evidence type="ECO:0000256" key="2">
    <source>
        <dbReference type="ARBA" id="ARBA00022833"/>
    </source>
</evidence>
<dbReference type="PROSITE" id="PS00463">
    <property type="entry name" value="ZN2_CY6_FUNGAL_1"/>
    <property type="match status" value="1"/>
</dbReference>
<dbReference type="GO" id="GO:0008270">
    <property type="term" value="F:zinc ion binding"/>
    <property type="evidence" value="ECO:0007669"/>
    <property type="project" value="InterPro"/>
</dbReference>
<keyword evidence="5" id="KW-0539">Nucleus</keyword>
<dbReference type="EMBL" id="WJXW01000013">
    <property type="protein sequence ID" value="KAF9731158.1"/>
    <property type="molecule type" value="Genomic_DNA"/>
</dbReference>